<dbReference type="Pfam" id="PF13649">
    <property type="entry name" value="Methyltransf_25"/>
    <property type="match status" value="1"/>
</dbReference>
<dbReference type="PANTHER" id="PTHR43591:SF24">
    <property type="entry name" value="2-METHOXY-6-POLYPRENYL-1,4-BENZOQUINOL METHYLASE, MITOCHONDRIAL"/>
    <property type="match status" value="1"/>
</dbReference>
<organism evidence="3 4">
    <name type="scientific">Thermogemmatispora tikiterensis</name>
    <dbReference type="NCBI Taxonomy" id="1825093"/>
    <lineage>
        <taxon>Bacteria</taxon>
        <taxon>Bacillati</taxon>
        <taxon>Chloroflexota</taxon>
        <taxon>Ktedonobacteria</taxon>
        <taxon>Thermogemmatisporales</taxon>
        <taxon>Thermogemmatisporaceae</taxon>
        <taxon>Thermogemmatispora</taxon>
    </lineage>
</organism>
<dbReference type="CDD" id="cd02440">
    <property type="entry name" value="AdoMet_MTases"/>
    <property type="match status" value="1"/>
</dbReference>
<dbReference type="PANTHER" id="PTHR43591">
    <property type="entry name" value="METHYLTRANSFERASE"/>
    <property type="match status" value="1"/>
</dbReference>
<dbReference type="GO" id="GO:0008168">
    <property type="term" value="F:methyltransferase activity"/>
    <property type="evidence" value="ECO:0007669"/>
    <property type="project" value="TreeGrafter"/>
</dbReference>
<dbReference type="InterPro" id="IPR029063">
    <property type="entry name" value="SAM-dependent_MTases_sf"/>
</dbReference>
<dbReference type="AlphaFoldDB" id="A0A328VER1"/>
<gene>
    <name evidence="3" type="ORF">A4R35_03185</name>
</gene>
<sequence length="306" mass="33723">MPWWFFKHGGGSEAEPTESEPAPGEGRLLSSLPGERGHAAEFSQFSLQSLPKDLREIDRLDLQHYALRVVLQANYLAPVGLPRRILDTGCGTGQWAYDLCQEFPQATVVGLDIEPIKQTTNLPSNFRFVRANLLDGLPFANDSFDFVHQRLLALSLPVTCWPVLVKDLARVTAPGGWVELIEGSAEVAPAGPATQEVFSLIGQYLLARGLDGQGNVARSLVRYLEEAGLSAIQQRTVAVPVGEWGGPIGHLIALDFRETFLALSERVAQRFQLPTEALVALLQSMRRECNDLHTCYSFIVAYGQKR</sequence>
<dbReference type="SUPFAM" id="SSF53335">
    <property type="entry name" value="S-adenosyl-L-methionine-dependent methyltransferases"/>
    <property type="match status" value="1"/>
</dbReference>
<reference evidence="3 4" key="1">
    <citation type="submission" date="2016-08" db="EMBL/GenBank/DDBJ databases">
        <title>Analysis of Carbohydrate Active Enzymes in Thermogemmatispora T81 Reveals Carbohydrate Degradation Ability.</title>
        <authorList>
            <person name="Tomazini A."/>
            <person name="Lal S."/>
            <person name="Stott M."/>
            <person name="Henrissat B."/>
            <person name="Polikarpov I."/>
            <person name="Sparling R."/>
            <person name="Levin D.B."/>
        </authorList>
    </citation>
    <scope>NUCLEOTIDE SEQUENCE [LARGE SCALE GENOMIC DNA]</scope>
    <source>
        <strain evidence="3 4">T81</strain>
    </source>
</reference>
<evidence type="ECO:0000313" key="4">
    <source>
        <dbReference type="Proteomes" id="UP000248706"/>
    </source>
</evidence>
<feature type="domain" description="Methyltransferase" evidence="2">
    <location>
        <begin position="85"/>
        <end position="176"/>
    </location>
</feature>
<dbReference type="EMBL" id="MCIF01000002">
    <property type="protein sequence ID" value="RAQ94522.1"/>
    <property type="molecule type" value="Genomic_DNA"/>
</dbReference>
<dbReference type="InterPro" id="IPR041698">
    <property type="entry name" value="Methyltransf_25"/>
</dbReference>
<accession>A0A328VER1</accession>
<proteinExistence type="predicted"/>
<evidence type="ECO:0000313" key="3">
    <source>
        <dbReference type="EMBL" id="RAQ94522.1"/>
    </source>
</evidence>
<comment type="caution">
    <text evidence="3">The sequence shown here is derived from an EMBL/GenBank/DDBJ whole genome shotgun (WGS) entry which is preliminary data.</text>
</comment>
<dbReference type="RefSeq" id="WP_112426496.1">
    <property type="nucleotide sequence ID" value="NZ_MCIF01000002.1"/>
</dbReference>
<dbReference type="OrthoDB" id="9760689at2"/>
<feature type="region of interest" description="Disordered" evidence="1">
    <location>
        <begin position="8"/>
        <end position="27"/>
    </location>
</feature>
<dbReference type="Proteomes" id="UP000248706">
    <property type="component" value="Unassembled WGS sequence"/>
</dbReference>
<evidence type="ECO:0000259" key="2">
    <source>
        <dbReference type="Pfam" id="PF13649"/>
    </source>
</evidence>
<keyword evidence="4" id="KW-1185">Reference proteome</keyword>
<protein>
    <recommendedName>
        <fullName evidence="2">Methyltransferase domain-containing protein</fullName>
    </recommendedName>
</protein>
<evidence type="ECO:0000256" key="1">
    <source>
        <dbReference type="SAM" id="MobiDB-lite"/>
    </source>
</evidence>
<dbReference type="Gene3D" id="3.40.50.150">
    <property type="entry name" value="Vaccinia Virus protein VP39"/>
    <property type="match status" value="1"/>
</dbReference>
<name>A0A328VER1_9CHLR</name>